<dbReference type="SUPFAM" id="SSF55166">
    <property type="entry name" value="Hedgehog/DD-peptidase"/>
    <property type="match status" value="1"/>
</dbReference>
<sequence>MKQRYWILLGISLIMLAACGNSQEKQTSESNSQSSQTAASSNSSQEIVASSTQAESETSSSSEASQTGQASQDAAYNGSYYYVEGKYGPVIIVNKKHPLASSYAPGEDPTALASFLELLANMQAQGFAVSNQYSGFRSYETQASLYQNYVNQDGQANADRYSARPGYSEHQTGLAFDLIDTAGNLLTEPTACQWLAQHAHEYGFVVRYLEGKEASTGYMPESWHIRYVGQEATEIYQSGLTLEEYYGVEGGDYAQ</sequence>
<accession>A0A4T2GPL9</accession>
<feature type="signal peptide" evidence="2">
    <location>
        <begin position="1"/>
        <end position="20"/>
    </location>
</feature>
<feature type="domain" description="D-alanyl-D-alanine carboxypeptidase-like core" evidence="3">
    <location>
        <begin position="110"/>
        <end position="229"/>
    </location>
</feature>
<dbReference type="GO" id="GO:0004180">
    <property type="term" value="F:carboxypeptidase activity"/>
    <property type="evidence" value="ECO:0007669"/>
    <property type="project" value="UniProtKB-KW"/>
</dbReference>
<dbReference type="Proteomes" id="UP000305165">
    <property type="component" value="Unassembled WGS sequence"/>
</dbReference>
<name>A0A4T2GPL9_STRSU</name>
<dbReference type="InterPro" id="IPR052179">
    <property type="entry name" value="DD-CPase-like"/>
</dbReference>
<feature type="region of interest" description="Disordered" evidence="1">
    <location>
        <begin position="25"/>
        <end position="70"/>
    </location>
</feature>
<dbReference type="InterPro" id="IPR009045">
    <property type="entry name" value="Zn_M74/Hedgehog-like"/>
</dbReference>
<evidence type="ECO:0000256" key="1">
    <source>
        <dbReference type="SAM" id="MobiDB-lite"/>
    </source>
</evidence>
<dbReference type="AlphaFoldDB" id="A0A4T2GPL9"/>
<dbReference type="EMBL" id="SSXO01000001">
    <property type="protein sequence ID" value="TII01179.1"/>
    <property type="molecule type" value="Genomic_DNA"/>
</dbReference>
<dbReference type="PANTHER" id="PTHR34385:SF1">
    <property type="entry name" value="PEPTIDOGLYCAN L-ALANYL-D-GLUTAMATE ENDOPEPTIDASE CWLK"/>
    <property type="match status" value="1"/>
</dbReference>
<keyword evidence="4" id="KW-0378">Hydrolase</keyword>
<dbReference type="OrthoDB" id="9792074at2"/>
<dbReference type="NCBIfam" id="NF041194">
    <property type="entry name" value="LD_carboxy_LdcB"/>
    <property type="match status" value="1"/>
</dbReference>
<evidence type="ECO:0000256" key="2">
    <source>
        <dbReference type="SAM" id="SignalP"/>
    </source>
</evidence>
<dbReference type="PROSITE" id="PS51257">
    <property type="entry name" value="PROKAR_LIPOPROTEIN"/>
    <property type="match status" value="1"/>
</dbReference>
<feature type="chain" id="PRO_5038841804" evidence="2">
    <location>
        <begin position="21"/>
        <end position="255"/>
    </location>
</feature>
<organism evidence="4 5">
    <name type="scientific">Streptococcus suis</name>
    <dbReference type="NCBI Taxonomy" id="1307"/>
    <lineage>
        <taxon>Bacteria</taxon>
        <taxon>Bacillati</taxon>
        <taxon>Bacillota</taxon>
        <taxon>Bacilli</taxon>
        <taxon>Lactobacillales</taxon>
        <taxon>Streptococcaceae</taxon>
        <taxon>Streptococcus</taxon>
    </lineage>
</organism>
<dbReference type="CDD" id="cd14852">
    <property type="entry name" value="LD-carboxypeptidase"/>
    <property type="match status" value="1"/>
</dbReference>
<gene>
    <name evidence="4" type="ORF">FAJ39_02285</name>
</gene>
<evidence type="ECO:0000259" key="3">
    <source>
        <dbReference type="Pfam" id="PF02557"/>
    </source>
</evidence>
<proteinExistence type="predicted"/>
<dbReference type="InterPro" id="IPR058193">
    <property type="entry name" value="VanY/YodJ_core_dom"/>
</dbReference>
<dbReference type="GO" id="GO:0006508">
    <property type="term" value="P:proteolysis"/>
    <property type="evidence" value="ECO:0007669"/>
    <property type="project" value="InterPro"/>
</dbReference>
<dbReference type="PANTHER" id="PTHR34385">
    <property type="entry name" value="D-ALANYL-D-ALANINE CARBOXYPEPTIDASE"/>
    <property type="match status" value="1"/>
</dbReference>
<keyword evidence="4" id="KW-0645">Protease</keyword>
<comment type="caution">
    <text evidence="4">The sequence shown here is derived from an EMBL/GenBank/DDBJ whole genome shotgun (WGS) entry which is preliminary data.</text>
</comment>
<evidence type="ECO:0000313" key="4">
    <source>
        <dbReference type="EMBL" id="TII01179.1"/>
    </source>
</evidence>
<keyword evidence="4" id="KW-0121">Carboxypeptidase</keyword>
<reference evidence="4 5" key="1">
    <citation type="submission" date="2019-04" db="EMBL/GenBank/DDBJ databases">
        <title>Genome analysis of Streptococcus suis strain WUSS424.</title>
        <authorList>
            <person name="Chen H."/>
            <person name="Gao X."/>
            <person name="Wu Z."/>
        </authorList>
    </citation>
    <scope>NUCLEOTIDE SEQUENCE [LARGE SCALE GENOMIC DNA]</scope>
    <source>
        <strain evidence="4 5">WUSS424</strain>
    </source>
</reference>
<keyword evidence="2" id="KW-0732">Signal</keyword>
<dbReference type="Gene3D" id="3.30.1380.10">
    <property type="match status" value="1"/>
</dbReference>
<evidence type="ECO:0000313" key="5">
    <source>
        <dbReference type="Proteomes" id="UP000305165"/>
    </source>
</evidence>
<dbReference type="Pfam" id="PF02557">
    <property type="entry name" value="VanY"/>
    <property type="match status" value="1"/>
</dbReference>
<dbReference type="InterPro" id="IPR003709">
    <property type="entry name" value="VanY-like_core_dom"/>
</dbReference>
<protein>
    <submittedName>
        <fullName evidence="4">D-alanyl-D-alanine carboxypeptidase family protein</fullName>
    </submittedName>
</protein>